<dbReference type="PhylomeDB" id="A0A0A2L4A2"/>
<dbReference type="AlphaFoldDB" id="A0A0A2L4A2"/>
<dbReference type="EMBL" id="JQGA01000744">
    <property type="protein sequence ID" value="KGO73976.1"/>
    <property type="molecule type" value="Genomic_DNA"/>
</dbReference>
<evidence type="ECO:0008006" key="3">
    <source>
        <dbReference type="Google" id="ProtNLM"/>
    </source>
</evidence>
<comment type="caution">
    <text evidence="1">The sequence shown here is derived from an EMBL/GenBank/DDBJ whole genome shotgun (WGS) entry which is preliminary data.</text>
</comment>
<evidence type="ECO:0000313" key="2">
    <source>
        <dbReference type="Proteomes" id="UP000030104"/>
    </source>
</evidence>
<dbReference type="Proteomes" id="UP000030104">
    <property type="component" value="Unassembled WGS sequence"/>
</dbReference>
<organism evidence="1 2">
    <name type="scientific">Penicillium italicum</name>
    <name type="common">Blue mold</name>
    <dbReference type="NCBI Taxonomy" id="40296"/>
    <lineage>
        <taxon>Eukaryota</taxon>
        <taxon>Fungi</taxon>
        <taxon>Dikarya</taxon>
        <taxon>Ascomycota</taxon>
        <taxon>Pezizomycotina</taxon>
        <taxon>Eurotiomycetes</taxon>
        <taxon>Eurotiomycetidae</taxon>
        <taxon>Eurotiales</taxon>
        <taxon>Aspergillaceae</taxon>
        <taxon>Penicillium</taxon>
    </lineage>
</organism>
<accession>A0A0A2L4A2</accession>
<dbReference type="OrthoDB" id="4362622at2759"/>
<protein>
    <recommendedName>
        <fullName evidence="3">Retrotransposon gag domain-containing protein</fullName>
    </recommendedName>
</protein>
<reference evidence="1 2" key="1">
    <citation type="journal article" date="2015" name="Mol. Plant Microbe Interact.">
        <title>Genome, transcriptome, and functional analyses of Penicillium expansum provide new insights into secondary metabolism and pathogenicity.</title>
        <authorList>
            <person name="Ballester A.R."/>
            <person name="Marcet-Houben M."/>
            <person name="Levin E."/>
            <person name="Sela N."/>
            <person name="Selma-Lazaro C."/>
            <person name="Carmona L."/>
            <person name="Wisniewski M."/>
            <person name="Droby S."/>
            <person name="Gonzalez-Candelas L."/>
            <person name="Gabaldon T."/>
        </authorList>
    </citation>
    <scope>NUCLEOTIDE SEQUENCE [LARGE SCALE GENOMIC DNA]</scope>
    <source>
        <strain evidence="1 2">PHI-1</strain>
    </source>
</reference>
<proteinExistence type="predicted"/>
<dbReference type="OMA" id="QMEHAYL"/>
<keyword evidence="2" id="KW-1185">Reference proteome</keyword>
<evidence type="ECO:0000313" key="1">
    <source>
        <dbReference type="EMBL" id="KGO73976.1"/>
    </source>
</evidence>
<dbReference type="STRING" id="40296.A0A0A2L4A2"/>
<sequence>MGSQIRAFYGFEDGYEDPMEFLEEWSLRSSSRPHGGGEKIFVELQRGLRMKLRQNVVDEADQWLRRLDRDVRQSWPQMRKAFLTRYAIPEDDPSAEAAQMEHAYLPLHQYKDEEVYVVYALKDQQRKNMIAFNMKQQGITDFLSARRLIIDAYSGPDSPFIQAQVQTQTQKTSQKKPEEDLTYDDAFKQSLPTVLKGLHSL</sequence>
<name>A0A0A2L4A2_PENIT</name>
<dbReference type="HOGENOM" id="CLU_1360829_0_0_1"/>
<gene>
    <name evidence="1" type="ORF">PITC_009030</name>
</gene>